<feature type="compositionally biased region" description="Polar residues" evidence="1">
    <location>
        <begin position="73"/>
        <end position="87"/>
    </location>
</feature>
<evidence type="ECO:0000313" key="3">
    <source>
        <dbReference type="Proteomes" id="UP000494249"/>
    </source>
</evidence>
<gene>
    <name evidence="2" type="ORF">LMG22037_05935</name>
</gene>
<name>A0A6J5CFS0_9BURK</name>
<protein>
    <submittedName>
        <fullName evidence="2">Uncharacterized protein</fullName>
    </submittedName>
</protein>
<dbReference type="RefSeq" id="WP_035477191.1">
    <property type="nucleotide sequence ID" value="NZ_CADFGL010000048.1"/>
</dbReference>
<evidence type="ECO:0000256" key="1">
    <source>
        <dbReference type="SAM" id="MobiDB-lite"/>
    </source>
</evidence>
<feature type="region of interest" description="Disordered" evidence="1">
    <location>
        <begin position="67"/>
        <end position="87"/>
    </location>
</feature>
<sequence>MKDLPSKIFLKAAIVTMAAAAVVAYHPWRTERESALEYAFHLGQQAVRGDANEAYSKFDRRFHGDQEARGSFTKGTMSAQNAQRSAS</sequence>
<reference evidence="2 3" key="1">
    <citation type="submission" date="2020-04" db="EMBL/GenBank/DDBJ databases">
        <authorList>
            <person name="De Canck E."/>
        </authorList>
    </citation>
    <scope>NUCLEOTIDE SEQUENCE [LARGE SCALE GENOMIC DNA]</scope>
    <source>
        <strain evidence="2 3">LMG 22037</strain>
    </source>
</reference>
<dbReference type="Proteomes" id="UP000494249">
    <property type="component" value="Unassembled WGS sequence"/>
</dbReference>
<dbReference type="EMBL" id="CADIKB010000050">
    <property type="protein sequence ID" value="CAB3735115.1"/>
    <property type="molecule type" value="Genomic_DNA"/>
</dbReference>
<proteinExistence type="predicted"/>
<dbReference type="AlphaFoldDB" id="A0A6J5CFS0"/>
<organism evidence="2 3">
    <name type="scientific">Paraburkholderia phenoliruptrix</name>
    <dbReference type="NCBI Taxonomy" id="252970"/>
    <lineage>
        <taxon>Bacteria</taxon>
        <taxon>Pseudomonadati</taxon>
        <taxon>Pseudomonadota</taxon>
        <taxon>Betaproteobacteria</taxon>
        <taxon>Burkholderiales</taxon>
        <taxon>Burkholderiaceae</taxon>
        <taxon>Paraburkholderia</taxon>
    </lineage>
</organism>
<evidence type="ECO:0000313" key="2">
    <source>
        <dbReference type="EMBL" id="CAB3735115.1"/>
    </source>
</evidence>
<accession>A0A6J5CFS0</accession>